<organism evidence="10 11">
    <name type="scientific">Sordaria macrospora</name>
    <dbReference type="NCBI Taxonomy" id="5147"/>
    <lineage>
        <taxon>Eukaryota</taxon>
        <taxon>Fungi</taxon>
        <taxon>Dikarya</taxon>
        <taxon>Ascomycota</taxon>
        <taxon>Pezizomycotina</taxon>
        <taxon>Sordariomycetes</taxon>
        <taxon>Sordariomycetidae</taxon>
        <taxon>Sordariales</taxon>
        <taxon>Sordariaceae</taxon>
        <taxon>Sordaria</taxon>
    </lineage>
</organism>
<dbReference type="FunFam" id="3.90.400.10:FF:000003">
    <property type="entry name" value="Probable alpha-glucosidase (Maltase)"/>
    <property type="match status" value="1"/>
</dbReference>
<evidence type="ECO:0000259" key="9">
    <source>
        <dbReference type="SMART" id="SM00642"/>
    </source>
</evidence>
<dbReference type="CDD" id="cd11333">
    <property type="entry name" value="AmyAc_SI_OligoGlu_DGase"/>
    <property type="match status" value="1"/>
</dbReference>
<comment type="catalytic activity">
    <reaction evidence="1">
        <text>Hydrolysis of terminal, non-reducing (1-&gt;4)-linked alpha-D-glucose residues with release of alpha-D-glucose.</text>
        <dbReference type="EC" id="3.2.1.20"/>
    </reaction>
</comment>
<dbReference type="SUPFAM" id="SSF51011">
    <property type="entry name" value="Glycosyl hydrolase domain"/>
    <property type="match status" value="1"/>
</dbReference>
<keyword evidence="5" id="KW-0326">Glycosidase</keyword>
<evidence type="ECO:0000256" key="6">
    <source>
        <dbReference type="ARBA" id="ARBA00026248"/>
    </source>
</evidence>
<dbReference type="GO" id="GO:0004574">
    <property type="term" value="F:oligo-1,6-glucosidase activity"/>
    <property type="evidence" value="ECO:0007669"/>
    <property type="project" value="TreeGrafter"/>
</dbReference>
<dbReference type="Proteomes" id="UP000433876">
    <property type="component" value="Unassembled WGS sequence"/>
</dbReference>
<name>A0A8S8ZR24_SORMA</name>
<proteinExistence type="inferred from homology"/>
<dbReference type="Gene3D" id="3.90.400.10">
    <property type="entry name" value="Oligo-1,6-glucosidase, Domain 2"/>
    <property type="match status" value="1"/>
</dbReference>
<dbReference type="FunFam" id="3.20.20.80:FF:000087">
    <property type="entry name" value="Oligo-1,6-glucosidase IMA1"/>
    <property type="match status" value="1"/>
</dbReference>
<evidence type="ECO:0000256" key="4">
    <source>
        <dbReference type="ARBA" id="ARBA00022801"/>
    </source>
</evidence>
<evidence type="ECO:0000256" key="8">
    <source>
        <dbReference type="ARBA" id="ARBA00073730"/>
    </source>
</evidence>
<evidence type="ECO:0000256" key="7">
    <source>
        <dbReference type="ARBA" id="ARBA00041343"/>
    </source>
</evidence>
<dbReference type="InterPro" id="IPR045857">
    <property type="entry name" value="O16G_dom_2"/>
</dbReference>
<evidence type="ECO:0000256" key="2">
    <source>
        <dbReference type="ARBA" id="ARBA00008061"/>
    </source>
</evidence>
<dbReference type="Pfam" id="PF00128">
    <property type="entry name" value="Alpha-amylase"/>
    <property type="match status" value="1"/>
</dbReference>
<dbReference type="GO" id="GO:0004556">
    <property type="term" value="F:alpha-amylase activity"/>
    <property type="evidence" value="ECO:0007669"/>
    <property type="project" value="TreeGrafter"/>
</dbReference>
<dbReference type="Gene3D" id="3.20.20.80">
    <property type="entry name" value="Glycosidases"/>
    <property type="match status" value="1"/>
</dbReference>
<keyword evidence="6" id="KW-0462">Maltose metabolism</keyword>
<reference evidence="10 11" key="1">
    <citation type="submission" date="2017-07" db="EMBL/GenBank/DDBJ databases">
        <title>Genome sequence of the Sordaria macrospora wild type strain R19027.</title>
        <authorList>
            <person name="Nowrousian M."/>
            <person name="Teichert I."/>
            <person name="Kueck U."/>
        </authorList>
    </citation>
    <scope>NUCLEOTIDE SEQUENCE [LARGE SCALE GENOMIC DNA]</scope>
    <source>
        <strain evidence="10 11">R19027</strain>
        <tissue evidence="10">Mycelium</tissue>
    </source>
</reference>
<gene>
    <name evidence="10" type="ORF">SMACR_02134</name>
</gene>
<dbReference type="InterPro" id="IPR006047">
    <property type="entry name" value="GH13_cat_dom"/>
</dbReference>
<keyword evidence="4" id="KW-0378">Hydrolase</keyword>
<dbReference type="GO" id="GO:0005987">
    <property type="term" value="P:sucrose catabolic process"/>
    <property type="evidence" value="ECO:0007669"/>
    <property type="project" value="TreeGrafter"/>
</dbReference>
<dbReference type="SMART" id="SM00642">
    <property type="entry name" value="Aamy"/>
    <property type="match status" value="1"/>
</dbReference>
<dbReference type="EC" id="3.2.1.20" evidence="3"/>
<dbReference type="GO" id="GO:0000025">
    <property type="term" value="P:maltose catabolic process"/>
    <property type="evidence" value="ECO:0007669"/>
    <property type="project" value="TreeGrafter"/>
</dbReference>
<dbReference type="GO" id="GO:0033934">
    <property type="term" value="F:glucan 1,4-alpha-maltotriohydrolase activity"/>
    <property type="evidence" value="ECO:0007669"/>
    <property type="project" value="TreeGrafter"/>
</dbReference>
<protein>
    <recommendedName>
        <fullName evidence="8">Alpha-glucosidase</fullName>
        <ecNumber evidence="3">3.2.1.20</ecNumber>
    </recommendedName>
    <alternativeName>
        <fullName evidence="7">Maltase</fullName>
    </alternativeName>
</protein>
<comment type="caution">
    <text evidence="10">The sequence shown here is derived from an EMBL/GenBank/DDBJ whole genome shotgun (WGS) entry which is preliminary data.</text>
</comment>
<dbReference type="SUPFAM" id="SSF51445">
    <property type="entry name" value="(Trans)glycosidases"/>
    <property type="match status" value="1"/>
</dbReference>
<dbReference type="AlphaFoldDB" id="A0A8S8ZR24"/>
<comment type="similarity">
    <text evidence="2">Belongs to the glycosyl hydrolase 13 family.</text>
</comment>
<dbReference type="FunFam" id="2.60.40.1180:FF:000007">
    <property type="entry name" value="Sucrose isomerase"/>
    <property type="match status" value="1"/>
</dbReference>
<dbReference type="InterPro" id="IPR017853">
    <property type="entry name" value="GH"/>
</dbReference>
<dbReference type="VEuPathDB" id="FungiDB:SMAC_02134"/>
<dbReference type="PANTHER" id="PTHR10357">
    <property type="entry name" value="ALPHA-AMYLASE FAMILY MEMBER"/>
    <property type="match status" value="1"/>
</dbReference>
<dbReference type="GO" id="GO:0004575">
    <property type="term" value="F:sucrose alpha-glucosidase activity"/>
    <property type="evidence" value="ECO:0007669"/>
    <property type="project" value="TreeGrafter"/>
</dbReference>
<evidence type="ECO:0000313" key="11">
    <source>
        <dbReference type="Proteomes" id="UP000433876"/>
    </source>
</evidence>
<evidence type="ECO:0000256" key="1">
    <source>
        <dbReference type="ARBA" id="ARBA00001657"/>
    </source>
</evidence>
<dbReference type="Gene3D" id="2.60.40.1180">
    <property type="entry name" value="Golgi alpha-mannosidase II"/>
    <property type="match status" value="1"/>
</dbReference>
<feature type="domain" description="Glycosyl hydrolase family 13 catalytic" evidence="9">
    <location>
        <begin position="17"/>
        <end position="438"/>
    </location>
</feature>
<dbReference type="EMBL" id="NMPR01000039">
    <property type="protein sequence ID" value="KAA8633287.1"/>
    <property type="molecule type" value="Genomic_DNA"/>
</dbReference>
<accession>A0A8S8ZR24</accession>
<evidence type="ECO:0000256" key="3">
    <source>
        <dbReference type="ARBA" id="ARBA00012741"/>
    </source>
</evidence>
<dbReference type="PANTHER" id="PTHR10357:SF222">
    <property type="entry name" value="MALTASE MALT (AFU_ORTHOLOGUE AFUA_8G07070)"/>
    <property type="match status" value="1"/>
</dbReference>
<evidence type="ECO:0000256" key="5">
    <source>
        <dbReference type="ARBA" id="ARBA00023295"/>
    </source>
</evidence>
<dbReference type="InterPro" id="IPR013780">
    <property type="entry name" value="Glyco_hydro_b"/>
</dbReference>
<evidence type="ECO:0000313" key="10">
    <source>
        <dbReference type="EMBL" id="KAA8633287.1"/>
    </source>
</evidence>
<dbReference type="GO" id="GO:0004558">
    <property type="term" value="F:alpha-1,4-glucosidase activity"/>
    <property type="evidence" value="ECO:0007669"/>
    <property type="project" value="UniProtKB-EC"/>
</dbReference>
<sequence>MVDNLDRVWWKDGVVYQIYPASFKDSNGDGLGDIPGIISKLDYIRELGVDMVWVSPMFESPQVDMGYDVSNYEEVYPPYGTVKDMEDLIGACHKRGMKLILDLVINHTSDQHAWFKESRSSKNNPKRDWYIWKPPRYAEDGTRLPPTNWRSYFSGSAWEYDGHTDEYYLHLFAKEMPDLNWESEECRKAIYDSAMRFWLDKGVNGFRVDCVNMYSKSTDFLDAPIADKRFYEQPAWCHYANGPRMHEFLREMNEKVLNRHDAVTVGELPHTPDPKKVLDYVGRKDKQLSMVFQFDIVDIGQGGTHKYHFEEWKLPVLKKIVVKWQCFIEGTDGWTTAFCENHDQGRSISRFASDAPEYRILSGKMLSLMMCSLTGTLFIYQGQEIGMINVPKDWPIDYYKDIESVNFYKLMAAKTNNDPDEMAYVMRSLQTLSRDNARIPMQWDDSPYAGFTERKEGAWAHVHDLYPEINVAKQLDDPNSTLNFWRDMLRFRKQHSEVLVHGTFEAYDIENEKTFVFVKRFGGKRVVVALNFSSEEQEVVLPEHETGLKFMVGNYGNEGGGGGERRRLRPWEGRLYMAGGDA</sequence>
<dbReference type="OMA" id="MNNHDVP"/>
<dbReference type="FunFam" id="3.20.20.80:FF:000064">
    <property type="entry name" value="Oligo-1,6-glucosidase"/>
    <property type="match status" value="1"/>
</dbReference>